<dbReference type="PANTHER" id="PTHR43490">
    <property type="entry name" value="(+)-NEOMENTHOL DEHYDROGENASE"/>
    <property type="match status" value="1"/>
</dbReference>
<dbReference type="SUPFAM" id="SSF51735">
    <property type="entry name" value="NAD(P)-binding Rossmann-fold domains"/>
    <property type="match status" value="1"/>
</dbReference>
<evidence type="ECO:0000256" key="4">
    <source>
        <dbReference type="RuleBase" id="RU000363"/>
    </source>
</evidence>
<keyword evidence="3" id="KW-0560">Oxidoreductase</keyword>
<keyword evidence="2" id="KW-0521">NADP</keyword>
<dbReference type="Gene3D" id="3.40.50.720">
    <property type="entry name" value="NAD(P)-binding Rossmann-like Domain"/>
    <property type="match status" value="1"/>
</dbReference>
<evidence type="ECO:0008006" key="6">
    <source>
        <dbReference type="Google" id="ProtNLM"/>
    </source>
</evidence>
<dbReference type="InterPro" id="IPR036291">
    <property type="entry name" value="NAD(P)-bd_dom_sf"/>
</dbReference>
<dbReference type="Pfam" id="PF00106">
    <property type="entry name" value="adh_short"/>
    <property type="match status" value="1"/>
</dbReference>
<dbReference type="ExpressionAtlas" id="A5AJE0">
    <property type="expression patterns" value="baseline and differential"/>
</dbReference>
<comment type="similarity">
    <text evidence="1 4">Belongs to the short-chain dehydrogenases/reductases (SDR) family.</text>
</comment>
<organism evidence="5">
    <name type="scientific">Vitis vinifera</name>
    <name type="common">Grape</name>
    <dbReference type="NCBI Taxonomy" id="29760"/>
    <lineage>
        <taxon>Eukaryota</taxon>
        <taxon>Viridiplantae</taxon>
        <taxon>Streptophyta</taxon>
        <taxon>Embryophyta</taxon>
        <taxon>Tracheophyta</taxon>
        <taxon>Spermatophyta</taxon>
        <taxon>Magnoliopsida</taxon>
        <taxon>eudicotyledons</taxon>
        <taxon>Gunneridae</taxon>
        <taxon>Pentapetalae</taxon>
        <taxon>rosids</taxon>
        <taxon>Vitales</taxon>
        <taxon>Vitaceae</taxon>
        <taxon>Viteae</taxon>
        <taxon>Vitis</taxon>
    </lineage>
</organism>
<name>A5AJE0_VITVI</name>
<dbReference type="EMBL" id="AM428099">
    <property type="protein sequence ID" value="CAN66802.1"/>
    <property type="molecule type" value="Genomic_DNA"/>
</dbReference>
<dbReference type="InterPro" id="IPR002347">
    <property type="entry name" value="SDR_fam"/>
</dbReference>
<protein>
    <recommendedName>
        <fullName evidence="6">(+)-neomenthol dehydrogenase</fullName>
    </recommendedName>
</protein>
<dbReference type="GO" id="GO:0016491">
    <property type="term" value="F:oxidoreductase activity"/>
    <property type="evidence" value="ECO:0007669"/>
    <property type="project" value="UniProtKB-KW"/>
</dbReference>
<dbReference type="PRINTS" id="PR00081">
    <property type="entry name" value="GDHRDH"/>
</dbReference>
<proteinExistence type="inferred from homology"/>
<dbReference type="PANTHER" id="PTHR43490:SF73">
    <property type="entry name" value="OS07G0685800 PROTEIN"/>
    <property type="match status" value="1"/>
</dbReference>
<accession>A5AJE0</accession>
<dbReference type="AlphaFoldDB" id="A5AJE0"/>
<evidence type="ECO:0000256" key="1">
    <source>
        <dbReference type="ARBA" id="ARBA00006484"/>
    </source>
</evidence>
<evidence type="ECO:0000313" key="5">
    <source>
        <dbReference type="EMBL" id="CAN66802.1"/>
    </source>
</evidence>
<sequence length="306" mass="33428">MEVNMKHAAVEKCAVVTGANKGIGLETVRQLAAQGVRVVLTARDEERGIQATSSLHKLGFSNVIFHQLDVVDPASIRSLADFIRHQFGKLDILVNNAGASGVIVDEQGLKALNIDPASWLSGKATNLVQAVIKQTYEKAEECLNTNYYGCKRVTEALLPLLKLSTLGARIINVSSLRGELKRIPSEKIRNELGDMESLTEDKLDAILEKFLHDLKANALQANGWSVMLPSYSISKATLNAYTRVLAKKYPEMCINCVHPGYVDTDINWHTGTMTVEEGARGSVKLALLPDGGPTGCYFDRTEVADF</sequence>
<dbReference type="PRINTS" id="PR00080">
    <property type="entry name" value="SDRFAMILY"/>
</dbReference>
<evidence type="ECO:0000256" key="3">
    <source>
        <dbReference type="ARBA" id="ARBA00023002"/>
    </source>
</evidence>
<evidence type="ECO:0000256" key="2">
    <source>
        <dbReference type="ARBA" id="ARBA00022857"/>
    </source>
</evidence>
<dbReference type="FunFam" id="3.40.50.720:FF:000312">
    <property type="entry name" value="(+)-neomenthol dehydrogenase"/>
    <property type="match status" value="1"/>
</dbReference>
<reference evidence="5" key="1">
    <citation type="journal article" date="2007" name="PLoS ONE">
        <title>The first genome sequence of an elite grapevine cultivar (Pinot noir Vitis vinifera L.): coping with a highly heterozygous genome.</title>
        <authorList>
            <person name="Velasco R."/>
            <person name="Zharkikh A."/>
            <person name="Troggio M."/>
            <person name="Cartwright D.A."/>
            <person name="Cestaro A."/>
            <person name="Pruss D."/>
            <person name="Pindo M."/>
            <person name="FitzGerald L.M."/>
            <person name="Vezzulli S."/>
            <person name="Reid J."/>
            <person name="Malacarne G."/>
            <person name="Iliev D."/>
            <person name="Coppola G."/>
            <person name="Wardell B."/>
            <person name="Micheletti D."/>
            <person name="Macalma T."/>
            <person name="Facci M."/>
            <person name="Mitchell J.T."/>
            <person name="Perazzolli M."/>
            <person name="Eldredge G."/>
            <person name="Gatto P."/>
            <person name="Oyzerski R."/>
            <person name="Moretto M."/>
            <person name="Gutin N."/>
            <person name="Stefanini M."/>
            <person name="Chen Y."/>
            <person name="Segala C."/>
            <person name="Davenport C."/>
            <person name="Dematte L."/>
            <person name="Mraz A."/>
            <person name="Battilana J."/>
            <person name="Stormo K."/>
            <person name="Costa F."/>
            <person name="Tao Q."/>
            <person name="Si-Ammour A."/>
            <person name="Harkins T."/>
            <person name="Lackey A."/>
            <person name="Perbost C."/>
            <person name="Taillon B."/>
            <person name="Stella A."/>
            <person name="Solovyev V."/>
            <person name="Fawcett J.A."/>
            <person name="Sterck L."/>
            <person name="Vandepoele K."/>
            <person name="Grando S.M."/>
            <person name="Toppo S."/>
            <person name="Moser C."/>
            <person name="Lanchbury J."/>
            <person name="Bogden R."/>
            <person name="Skolnick M."/>
            <person name="Sgaramella V."/>
            <person name="Bhatnagar S.K."/>
            <person name="Fontana P."/>
            <person name="Gutin A."/>
            <person name="Van de Peer Y."/>
            <person name="Salamini F."/>
            <person name="Viola R."/>
        </authorList>
    </citation>
    <scope>NUCLEOTIDE SEQUENCE</scope>
</reference>
<gene>
    <name evidence="5" type="ORF">VITISV_041905</name>
</gene>